<protein>
    <submittedName>
        <fullName evidence="2">MOSC domain-containing protein</fullName>
    </submittedName>
</protein>
<dbReference type="InterPro" id="IPR011037">
    <property type="entry name" value="Pyrv_Knase-like_insert_dom_sf"/>
</dbReference>
<sequence>MTMPSAVGAIGQVGALRRYPVKSMLGEALHEAVVAEGGVEGDRTLALLDTATGRVATAKHPRLWRALLRFTATRESAGVRITLPDGRSVGAADEGVDELLSETLGRTVELSATRPAGATVERPDPEDVLADGVEAEVPYETLEIAQGTTAGNFVDYAPVHLITTATLERIGTEAVRYRPNVVVTTPSGTPYAENDWVGREITIGEVRLRGILPTPRCSVPTLEHGSLPRATHAVRIPLTENRVDVPGFGVLPCAGVYAEVIRGGVVREGDAVVVS</sequence>
<dbReference type="Pfam" id="PF03476">
    <property type="entry name" value="MOSC_N"/>
    <property type="match status" value="1"/>
</dbReference>
<dbReference type="InterPro" id="IPR005303">
    <property type="entry name" value="MOCOS_middle"/>
</dbReference>
<dbReference type="SUPFAM" id="SSF50800">
    <property type="entry name" value="PK beta-barrel domain-like"/>
    <property type="match status" value="1"/>
</dbReference>
<gene>
    <name evidence="2" type="ORF">MMF94_25015</name>
</gene>
<dbReference type="Proteomes" id="UP001299970">
    <property type="component" value="Unassembled WGS sequence"/>
</dbReference>
<comment type="caution">
    <text evidence="2">The sequence shown here is derived from an EMBL/GenBank/DDBJ whole genome shotgun (WGS) entry which is preliminary data.</text>
</comment>
<feature type="domain" description="MOSC" evidence="1">
    <location>
        <begin position="135"/>
        <end position="275"/>
    </location>
</feature>
<dbReference type="RefSeq" id="WP_241039618.1">
    <property type="nucleotide sequence ID" value="NZ_BAAAJF010000040.1"/>
</dbReference>
<accession>A0ABS9TKM9</accession>
<evidence type="ECO:0000259" key="1">
    <source>
        <dbReference type="PROSITE" id="PS51340"/>
    </source>
</evidence>
<evidence type="ECO:0000313" key="2">
    <source>
        <dbReference type="EMBL" id="MCH6168968.1"/>
    </source>
</evidence>
<reference evidence="2 3" key="1">
    <citation type="submission" date="2022-03" db="EMBL/GenBank/DDBJ databases">
        <title>Pseudonocardia alaer sp. nov., a novel actinomycete isolated from reed forest soil.</title>
        <authorList>
            <person name="Wang L."/>
        </authorList>
    </citation>
    <scope>NUCLEOTIDE SEQUENCE [LARGE SCALE GENOMIC DNA]</scope>
    <source>
        <strain evidence="2 3">Y-16303</strain>
    </source>
</reference>
<name>A0ABS9TKM9_9PSEU</name>
<evidence type="ECO:0000313" key="3">
    <source>
        <dbReference type="Proteomes" id="UP001299970"/>
    </source>
</evidence>
<dbReference type="InterPro" id="IPR005302">
    <property type="entry name" value="MoCF_Sase_C"/>
</dbReference>
<dbReference type="Pfam" id="PF03473">
    <property type="entry name" value="MOSC"/>
    <property type="match status" value="1"/>
</dbReference>
<dbReference type="EMBL" id="JAKXMK010000023">
    <property type="protein sequence ID" value="MCH6168968.1"/>
    <property type="molecule type" value="Genomic_DNA"/>
</dbReference>
<keyword evidence="3" id="KW-1185">Reference proteome</keyword>
<organism evidence="2 3">
    <name type="scientific">Pseudonocardia alaniniphila</name>
    <dbReference type="NCBI Taxonomy" id="75291"/>
    <lineage>
        <taxon>Bacteria</taxon>
        <taxon>Bacillati</taxon>
        <taxon>Actinomycetota</taxon>
        <taxon>Actinomycetes</taxon>
        <taxon>Pseudonocardiales</taxon>
        <taxon>Pseudonocardiaceae</taxon>
        <taxon>Pseudonocardia</taxon>
    </lineage>
</organism>
<proteinExistence type="predicted"/>
<dbReference type="PROSITE" id="PS51340">
    <property type="entry name" value="MOSC"/>
    <property type="match status" value="1"/>
</dbReference>